<dbReference type="Proteomes" id="UP001242841">
    <property type="component" value="Segment"/>
</dbReference>
<reference evidence="1" key="1">
    <citation type="submission" date="2023-03" db="EMBL/GenBank/DDBJ databases">
        <authorList>
            <person name="Aguilar E."/>
            <person name="Antigua R."/>
            <person name="Antonino C."/>
            <person name="Bisram R."/>
            <person name="Chen J."/>
            <person name="Davilmar B."/>
            <person name="Del R.K."/>
            <person name="Germosen J."/>
            <person name="Hernandez J."/>
            <person name="Kelloggs L."/>
            <person name="Lema C."/>
            <person name="Li J."/>
            <person name="Melendez A."/>
            <person name="Mohammed I."/>
            <person name="Ryan A."/>
            <person name="Singh S."/>
            <person name="Tariq H."/>
            <person name="Golebiewska U.P."/>
            <person name="Russell D.A."/>
            <person name="Jacobs-Sera D."/>
            <person name="Hatfull G.F."/>
        </authorList>
    </citation>
    <scope>NUCLEOTIDE SEQUENCE</scope>
</reference>
<name>A0AAF0GIJ3_9CAUD</name>
<gene>
    <name evidence="1" type="primary">92</name>
    <name evidence="1" type="ORF">SEA_TROGGLEHUMPER_92</name>
</gene>
<keyword evidence="2" id="KW-1185">Reference proteome</keyword>
<accession>A0AAF0GIJ3</accession>
<protein>
    <submittedName>
        <fullName evidence="1">Uncharacterized protein</fullName>
    </submittedName>
</protein>
<dbReference type="EMBL" id="OQ709222">
    <property type="protein sequence ID" value="WGH21973.1"/>
    <property type="molecule type" value="Genomic_DNA"/>
</dbReference>
<evidence type="ECO:0000313" key="1">
    <source>
        <dbReference type="EMBL" id="WGH21973.1"/>
    </source>
</evidence>
<sequence length="86" mass="10169">MTRRTRDVILQAIVDGEKVTTRVAPDDLPMVMTLVARYITGEFRSGQTIERLYNDRSGQVRRFKAKFTQEQAIEYRRQLVDKGYWK</sequence>
<evidence type="ECO:0000313" key="2">
    <source>
        <dbReference type="Proteomes" id="UP001242841"/>
    </source>
</evidence>
<organism evidence="1 2">
    <name type="scientific">Rhodococcus phage Trogglehumper</name>
    <dbReference type="NCBI Taxonomy" id="3038381"/>
    <lineage>
        <taxon>Viruses</taxon>
        <taxon>Duplodnaviria</taxon>
        <taxon>Heunggongvirae</taxon>
        <taxon>Uroviricota</taxon>
        <taxon>Caudoviricetes</taxon>
        <taxon>Caudoviricetes incertae sedis</taxon>
        <taxon>Trogglehumpervirus</taxon>
        <taxon>Trogglehumpervirus trogglehumper</taxon>
    </lineage>
</organism>
<proteinExistence type="predicted"/>